<sequence>MDSAVDLAFKAVCLVKANVRGSDERFAYTEGDIPVCTCKLADDAEQGCEEGCINHSLRFECVVELCPCGEHCSNRQLQLGSTLVIAVVDCGGKVVGVITLEDVKLVRVIQGMALTLYWQSSQGVINKPQQTYLLVSRVTTRQGLIAMAPITAKLAAWSKPPRRALQEEERLQHLSGITLAGFHLPVTANVVDSSMW</sequence>
<dbReference type="Proteomes" id="UP000018948">
    <property type="component" value="Unassembled WGS sequence"/>
</dbReference>
<accession>W2ZSC4</accession>
<dbReference type="SUPFAM" id="SSF82199">
    <property type="entry name" value="SET domain"/>
    <property type="match status" value="1"/>
</dbReference>
<dbReference type="GO" id="GO:0005694">
    <property type="term" value="C:chromosome"/>
    <property type="evidence" value="ECO:0007669"/>
    <property type="project" value="UniProtKB-SubCell"/>
</dbReference>
<dbReference type="EMBL" id="ANIY01001028">
    <property type="protein sequence ID" value="ETP49916.1"/>
    <property type="molecule type" value="Genomic_DNA"/>
</dbReference>
<gene>
    <name evidence="9" type="ORF">F442_04627</name>
</gene>
<evidence type="ECO:0000256" key="4">
    <source>
        <dbReference type="ARBA" id="ARBA00022603"/>
    </source>
</evidence>
<keyword evidence="3" id="KW-0158">Chromosome</keyword>
<dbReference type="InterPro" id="IPR046341">
    <property type="entry name" value="SET_dom_sf"/>
</dbReference>
<dbReference type="AlphaFoldDB" id="W2ZSC4"/>
<dbReference type="GO" id="GO:0032259">
    <property type="term" value="P:methylation"/>
    <property type="evidence" value="ECO:0007669"/>
    <property type="project" value="UniProtKB-KW"/>
</dbReference>
<evidence type="ECO:0000256" key="1">
    <source>
        <dbReference type="ARBA" id="ARBA00004123"/>
    </source>
</evidence>
<dbReference type="Gene3D" id="2.170.270.10">
    <property type="entry name" value="SET domain"/>
    <property type="match status" value="1"/>
</dbReference>
<dbReference type="InterPro" id="IPR006560">
    <property type="entry name" value="AWS_dom"/>
</dbReference>
<keyword evidence="4" id="KW-0489">Methyltransferase</keyword>
<keyword evidence="7" id="KW-0539">Nucleus</keyword>
<keyword evidence="6" id="KW-0949">S-adenosyl-L-methionine</keyword>
<evidence type="ECO:0000256" key="7">
    <source>
        <dbReference type="ARBA" id="ARBA00023242"/>
    </source>
</evidence>
<reference evidence="9 10" key="1">
    <citation type="submission" date="2013-11" db="EMBL/GenBank/DDBJ databases">
        <title>The Genome Sequence of Phytophthora parasitica P10297.</title>
        <authorList>
            <consortium name="The Broad Institute Genomics Platform"/>
            <person name="Russ C."/>
            <person name="Tyler B."/>
            <person name="Panabieres F."/>
            <person name="Shan W."/>
            <person name="Tripathy S."/>
            <person name="Grunwald N."/>
            <person name="Machado M."/>
            <person name="Johnson C.S."/>
            <person name="Walker B."/>
            <person name="Young S.K."/>
            <person name="Zeng Q."/>
            <person name="Gargeya S."/>
            <person name="Fitzgerald M."/>
            <person name="Haas B."/>
            <person name="Abouelleil A."/>
            <person name="Allen A.W."/>
            <person name="Alvarado L."/>
            <person name="Arachchi H.M."/>
            <person name="Berlin A.M."/>
            <person name="Chapman S.B."/>
            <person name="Gainer-Dewar J."/>
            <person name="Goldberg J."/>
            <person name="Griggs A."/>
            <person name="Gujja S."/>
            <person name="Hansen M."/>
            <person name="Howarth C."/>
            <person name="Imamovic A."/>
            <person name="Ireland A."/>
            <person name="Larimer J."/>
            <person name="McCowan C."/>
            <person name="Murphy C."/>
            <person name="Pearson M."/>
            <person name="Poon T.W."/>
            <person name="Priest M."/>
            <person name="Roberts A."/>
            <person name="Saif S."/>
            <person name="Shea T."/>
            <person name="Sisk P."/>
            <person name="Sykes S."/>
            <person name="Wortman J."/>
            <person name="Nusbaum C."/>
            <person name="Birren B."/>
        </authorList>
    </citation>
    <scope>NUCLEOTIDE SEQUENCE [LARGE SCALE GENOMIC DNA]</scope>
    <source>
        <strain evidence="9 10">P10297</strain>
    </source>
</reference>
<dbReference type="SMART" id="SM00570">
    <property type="entry name" value="AWS"/>
    <property type="match status" value="1"/>
</dbReference>
<dbReference type="PANTHER" id="PTHR22884">
    <property type="entry name" value="SET DOMAIN PROTEINS"/>
    <property type="match status" value="1"/>
</dbReference>
<dbReference type="GO" id="GO:0005634">
    <property type="term" value="C:nucleus"/>
    <property type="evidence" value="ECO:0007669"/>
    <property type="project" value="UniProtKB-SubCell"/>
</dbReference>
<evidence type="ECO:0000256" key="3">
    <source>
        <dbReference type="ARBA" id="ARBA00022454"/>
    </source>
</evidence>
<protein>
    <recommendedName>
        <fullName evidence="8">AWS domain-containing protein</fullName>
    </recommendedName>
</protein>
<keyword evidence="5" id="KW-0808">Transferase</keyword>
<evidence type="ECO:0000256" key="2">
    <source>
        <dbReference type="ARBA" id="ARBA00004286"/>
    </source>
</evidence>
<evidence type="ECO:0000256" key="5">
    <source>
        <dbReference type="ARBA" id="ARBA00022679"/>
    </source>
</evidence>
<evidence type="ECO:0000256" key="6">
    <source>
        <dbReference type="ARBA" id="ARBA00022691"/>
    </source>
</evidence>
<proteinExistence type="predicted"/>
<dbReference type="GO" id="GO:0042054">
    <property type="term" value="F:histone methyltransferase activity"/>
    <property type="evidence" value="ECO:0007669"/>
    <property type="project" value="InterPro"/>
</dbReference>
<dbReference type="InterPro" id="IPR050777">
    <property type="entry name" value="SET2_Histone-Lys_MeTrsfase"/>
</dbReference>
<evidence type="ECO:0000259" key="8">
    <source>
        <dbReference type="PROSITE" id="PS51215"/>
    </source>
</evidence>
<dbReference type="Pfam" id="PF17907">
    <property type="entry name" value="AWS"/>
    <property type="match status" value="1"/>
</dbReference>
<organism evidence="9 10">
    <name type="scientific">Phytophthora nicotianae P10297</name>
    <dbReference type="NCBI Taxonomy" id="1317064"/>
    <lineage>
        <taxon>Eukaryota</taxon>
        <taxon>Sar</taxon>
        <taxon>Stramenopiles</taxon>
        <taxon>Oomycota</taxon>
        <taxon>Peronosporomycetes</taxon>
        <taxon>Peronosporales</taxon>
        <taxon>Peronosporaceae</taxon>
        <taxon>Phytophthora</taxon>
    </lineage>
</organism>
<comment type="subcellular location">
    <subcellularLocation>
        <location evidence="2">Chromosome</location>
    </subcellularLocation>
    <subcellularLocation>
        <location evidence="1">Nucleus</location>
    </subcellularLocation>
</comment>
<feature type="domain" description="AWS" evidence="8">
    <location>
        <begin position="31"/>
        <end position="81"/>
    </location>
</feature>
<name>W2ZSC4_PHYNI</name>
<evidence type="ECO:0000313" key="9">
    <source>
        <dbReference type="EMBL" id="ETP49916.1"/>
    </source>
</evidence>
<dbReference type="PROSITE" id="PS51215">
    <property type="entry name" value="AWS"/>
    <property type="match status" value="1"/>
</dbReference>
<comment type="caution">
    <text evidence="9">The sequence shown here is derived from an EMBL/GenBank/DDBJ whole genome shotgun (WGS) entry which is preliminary data.</text>
</comment>
<evidence type="ECO:0000313" key="10">
    <source>
        <dbReference type="Proteomes" id="UP000018948"/>
    </source>
</evidence>